<dbReference type="RefSeq" id="WP_157959389.1">
    <property type="nucleotide sequence ID" value="NZ_LS483254.1"/>
</dbReference>
<dbReference type="AlphaFoldDB" id="A0A2X3K5F0"/>
<evidence type="ECO:0000256" key="9">
    <source>
        <dbReference type="ARBA" id="ARBA00023317"/>
    </source>
</evidence>
<dbReference type="GO" id="GO:0005829">
    <property type="term" value="C:cytosol"/>
    <property type="evidence" value="ECO:0007669"/>
    <property type="project" value="TreeGrafter"/>
</dbReference>
<dbReference type="NCBIfam" id="TIGR03330">
    <property type="entry name" value="SAM_DCase_Bsu"/>
    <property type="match status" value="1"/>
</dbReference>
<dbReference type="PANTHER" id="PTHR33866">
    <property type="entry name" value="S-ADENOSYLMETHIONINE DECARBOXYLASE PROENZYME"/>
    <property type="match status" value="1"/>
</dbReference>
<feature type="chain" id="PRO_5023508384" description="S-adenosylmethionine decarboxylase alpha chain" evidence="10">
    <location>
        <begin position="62"/>
        <end position="114"/>
    </location>
</feature>
<comment type="similarity">
    <text evidence="10">Belongs to the prokaryotic AdoMetDC family. Type 1 subfamily.</text>
</comment>
<accession>A0A2X3K5F0</accession>
<proteinExistence type="inferred from homology"/>
<dbReference type="Gene3D" id="3.30.160.750">
    <property type="match status" value="1"/>
</dbReference>
<evidence type="ECO:0000256" key="5">
    <source>
        <dbReference type="ARBA" id="ARBA00023115"/>
    </source>
</evidence>
<keyword evidence="9 10" id="KW-0670">Pyruvate</keyword>
<dbReference type="SUPFAM" id="SSF56276">
    <property type="entry name" value="S-adenosylmethionine decarboxylase"/>
    <property type="match status" value="1"/>
</dbReference>
<sequence>MRGLGRQLVVELWDCTQNTNDAEAIREGLYRAVERAGASVIGVHVHPFKPHGVSGMAMLSESHISVHTWPEIGYVAVDVFTCGEDVTPEGAVEVLRDLFRPERTSVIEIRRGLQ</sequence>
<evidence type="ECO:0000256" key="3">
    <source>
        <dbReference type="ARBA" id="ARBA00022813"/>
    </source>
</evidence>
<comment type="PTM">
    <text evidence="10">Is synthesized initially as an inactive proenzyme. Formation of the active enzyme involves a self-maturation process in which the active site pyruvoyl group is generated from an internal serine residue via an autocatalytic post-translational modification. Two non-identical subunits are generated from the proenzyme in this reaction, and the pyruvate is formed at the N-terminus of the alpha chain, which is derived from the carboxyl end of the proenzyme. The post-translation cleavage follows an unusual pathway, termed non-hydrolytic serinolysis, in which the side chain hydroxyl group of the serine supplies its oxygen atom to form the C-terminus of the beta chain, while the remainder of the serine residue undergoes an oxidative deamination to produce ammonia and the pyruvoyl group blocking the N-terminus of the alpha chain.</text>
</comment>
<dbReference type="InterPro" id="IPR042284">
    <property type="entry name" value="AdoMetDC_N"/>
</dbReference>
<keyword evidence="12" id="KW-1185">Reference proteome</keyword>
<evidence type="ECO:0000256" key="7">
    <source>
        <dbReference type="ARBA" id="ARBA00023239"/>
    </source>
</evidence>
<evidence type="ECO:0000256" key="4">
    <source>
        <dbReference type="ARBA" id="ARBA00023066"/>
    </source>
</evidence>
<keyword evidence="7 10" id="KW-0456">Lyase</keyword>
<dbReference type="InterPro" id="IPR017716">
    <property type="entry name" value="S-AdoMet_deCOase_pro-enz"/>
</dbReference>
<feature type="modified residue" description="Pyruvic acid (Ser); by autocatalysis" evidence="10">
    <location>
        <position position="62"/>
    </location>
</feature>
<keyword evidence="6 10" id="KW-0865">Zymogen</keyword>
<name>A0A2X3K5F0_9BACT</name>
<reference evidence="12" key="1">
    <citation type="submission" date="2018-05" db="EMBL/GenBank/DDBJ databases">
        <authorList>
            <person name="Hao L."/>
        </authorList>
    </citation>
    <scope>NUCLEOTIDE SEQUENCE [LARGE SCALE GENOMIC DNA]</scope>
</reference>
<evidence type="ECO:0000313" key="12">
    <source>
        <dbReference type="Proteomes" id="UP000249818"/>
    </source>
</evidence>
<keyword evidence="2 10" id="KW-0210">Decarboxylase</keyword>
<evidence type="ECO:0000256" key="2">
    <source>
        <dbReference type="ARBA" id="ARBA00022793"/>
    </source>
</evidence>
<dbReference type="PANTHER" id="PTHR33866:SF2">
    <property type="entry name" value="S-ADENOSYLMETHIONINE DECARBOXYLASE PROENZYME"/>
    <property type="match status" value="1"/>
</dbReference>
<dbReference type="KEGG" id="bana:BARAN1_0483"/>
<dbReference type="EMBL" id="LS483254">
    <property type="protein sequence ID" value="SQD92507.1"/>
    <property type="molecule type" value="Genomic_DNA"/>
</dbReference>
<feature type="active site" description="Schiff-base intermediate with substrate; via pyruvic acid" evidence="10">
    <location>
        <position position="62"/>
    </location>
</feature>
<keyword evidence="3 10" id="KW-0068">Autocatalytic cleavage</keyword>
<feature type="active site" description="Proton acceptor; for processing activity" evidence="10">
    <location>
        <position position="67"/>
    </location>
</feature>
<evidence type="ECO:0000256" key="10">
    <source>
        <dbReference type="HAMAP-Rule" id="MF_00464"/>
    </source>
</evidence>
<keyword evidence="8 10" id="KW-0704">Schiff base</keyword>
<dbReference type="InterPro" id="IPR016067">
    <property type="entry name" value="S-AdoMet_deCO2ase_core"/>
</dbReference>
<organism evidence="11 12">
    <name type="scientific">Candidatus Bipolaricaulis anaerobius</name>
    <dbReference type="NCBI Taxonomy" id="2026885"/>
    <lineage>
        <taxon>Bacteria</taxon>
        <taxon>Candidatus Bipolaricaulota</taxon>
        <taxon>Candidatus Bipolaricaulia</taxon>
        <taxon>Candidatus Bipolaricaulales</taxon>
        <taxon>Candidatus Bipolaricaulaceae</taxon>
        <taxon>Candidatus Bipolaricaulis</taxon>
    </lineage>
</organism>
<dbReference type="Gene3D" id="3.30.360.110">
    <property type="entry name" value="S-adenosylmethionine decarboxylase domain"/>
    <property type="match status" value="1"/>
</dbReference>
<dbReference type="GO" id="GO:0008295">
    <property type="term" value="P:spermidine biosynthetic process"/>
    <property type="evidence" value="ECO:0007669"/>
    <property type="project" value="UniProtKB-UniRule"/>
</dbReference>
<evidence type="ECO:0000256" key="8">
    <source>
        <dbReference type="ARBA" id="ARBA00023270"/>
    </source>
</evidence>
<dbReference type="InterPro" id="IPR042286">
    <property type="entry name" value="AdoMetDC_C"/>
</dbReference>
<comment type="function">
    <text evidence="10">Catalyzes the decarboxylation of S-adenosylmethionine to S-adenosylmethioninamine (dcAdoMet), the propylamine donor required for the synthesis of the polyamines spermine and spermidine from the diamine putrescine.</text>
</comment>
<feature type="site" description="Cleavage (non-hydrolytic); by autolysis" evidence="10">
    <location>
        <begin position="61"/>
        <end position="62"/>
    </location>
</feature>
<dbReference type="Proteomes" id="UP000249818">
    <property type="component" value="Chromosome BARAN1"/>
</dbReference>
<dbReference type="GO" id="GO:0004014">
    <property type="term" value="F:adenosylmethionine decarboxylase activity"/>
    <property type="evidence" value="ECO:0007669"/>
    <property type="project" value="UniProtKB-UniRule"/>
</dbReference>
<evidence type="ECO:0000313" key="11">
    <source>
        <dbReference type="EMBL" id="SQD92507.1"/>
    </source>
</evidence>
<evidence type="ECO:0000256" key="1">
    <source>
        <dbReference type="ARBA" id="ARBA00022691"/>
    </source>
</evidence>
<dbReference type="EC" id="4.1.1.50" evidence="10"/>
<keyword evidence="5 10" id="KW-0620">Polyamine biosynthesis</keyword>
<dbReference type="OrthoDB" id="9793120at2"/>
<keyword evidence="4 10" id="KW-0745">Spermidine biosynthesis</keyword>
<feature type="active site" description="Proton donor; for catalytic activity" evidence="10">
    <location>
        <position position="82"/>
    </location>
</feature>
<comment type="pathway">
    <text evidence="10">Amine and polyamine biosynthesis; S-adenosylmethioninamine biosynthesis; S-adenosylmethioninamine from S-adenosyl-L-methionine: step 1/1.</text>
</comment>
<dbReference type="Pfam" id="PF02675">
    <property type="entry name" value="AdoMet_dc"/>
    <property type="match status" value="1"/>
</dbReference>
<gene>
    <name evidence="10 11" type="primary">speH</name>
    <name evidence="11" type="ORF">BARAN1_0483</name>
</gene>
<dbReference type="UniPathway" id="UPA00331">
    <property type="reaction ID" value="UER00451"/>
</dbReference>
<comment type="catalytic activity">
    <reaction evidence="10">
        <text>S-adenosyl-L-methionine + H(+) = S-adenosyl 3-(methylsulfanyl)propylamine + CO2</text>
        <dbReference type="Rhea" id="RHEA:15981"/>
        <dbReference type="ChEBI" id="CHEBI:15378"/>
        <dbReference type="ChEBI" id="CHEBI:16526"/>
        <dbReference type="ChEBI" id="CHEBI:57443"/>
        <dbReference type="ChEBI" id="CHEBI:59789"/>
        <dbReference type="EC" id="4.1.1.50"/>
    </reaction>
</comment>
<comment type="cofactor">
    <cofactor evidence="10">
        <name>pyruvate</name>
        <dbReference type="ChEBI" id="CHEBI:15361"/>
    </cofactor>
    <text evidence="10">Binds 1 pyruvoyl group covalently per subunit.</text>
</comment>
<dbReference type="HAMAP" id="MF_00464">
    <property type="entry name" value="AdoMetDC_1"/>
    <property type="match status" value="1"/>
</dbReference>
<comment type="subunit">
    <text evidence="10">Heterotetramer of two alpha and two beta chains arranged as a dimer of alpha/beta heterodimers.</text>
</comment>
<keyword evidence="1 10" id="KW-0949">S-adenosyl-L-methionine</keyword>
<dbReference type="InterPro" id="IPR003826">
    <property type="entry name" value="AdoMetDC_fam_prok"/>
</dbReference>
<feature type="chain" id="PRO_5023508383" description="S-adenosylmethionine decarboxylase beta chain" evidence="10">
    <location>
        <begin position="1"/>
        <end position="61"/>
    </location>
</feature>
<protein>
    <recommendedName>
        <fullName evidence="10">S-adenosylmethionine decarboxylase proenzyme</fullName>
        <shortName evidence="10">AdoMetDC</shortName>
        <shortName evidence="10">SAMDC</shortName>
        <ecNumber evidence="10">4.1.1.50</ecNumber>
    </recommendedName>
    <component>
        <recommendedName>
            <fullName evidence="10">S-adenosylmethionine decarboxylase beta chain</fullName>
        </recommendedName>
    </component>
    <component>
        <recommendedName>
            <fullName evidence="10">S-adenosylmethionine decarboxylase alpha chain</fullName>
        </recommendedName>
    </component>
</protein>
<evidence type="ECO:0000256" key="6">
    <source>
        <dbReference type="ARBA" id="ARBA00023145"/>
    </source>
</evidence>